<dbReference type="SUPFAM" id="SSF53474">
    <property type="entry name" value="alpha/beta-Hydrolases"/>
    <property type="match status" value="1"/>
</dbReference>
<dbReference type="PRINTS" id="PR00081">
    <property type="entry name" value="GDHRDH"/>
</dbReference>
<comment type="caution">
    <text evidence="4">The sequence shown here is derived from an EMBL/GenBank/DDBJ whole genome shotgun (WGS) entry which is preliminary data.</text>
</comment>
<dbReference type="PANTHER" id="PTHR21661">
    <property type="entry name" value="EPOXIDE HYDROLASE 1-RELATED"/>
    <property type="match status" value="1"/>
</dbReference>
<reference evidence="4 5" key="1">
    <citation type="submission" date="2023-08" db="EMBL/GenBank/DDBJ databases">
        <title>Black Yeasts Isolated from many extreme environments.</title>
        <authorList>
            <person name="Coleine C."/>
            <person name="Stajich J.E."/>
            <person name="Selbmann L."/>
        </authorList>
    </citation>
    <scope>NUCLEOTIDE SEQUENCE [LARGE SCALE GENOMIC DNA]</scope>
    <source>
        <strain evidence="4 5">CCFEE 5792</strain>
    </source>
</reference>
<dbReference type="AlphaFoldDB" id="A0AAV9NTG8"/>
<dbReference type="InterPro" id="IPR010497">
    <property type="entry name" value="Epoxide_hydro_N"/>
</dbReference>
<dbReference type="PANTHER" id="PTHR21661:SF39">
    <property type="entry name" value="HYDROLASE, PUTATIVE (AFU_ORTHOLOGUE AFUA_3G08960)-RELATED"/>
    <property type="match status" value="1"/>
</dbReference>
<dbReference type="GeneID" id="89969071"/>
<dbReference type="EMBL" id="JAVRRD010000001">
    <property type="protein sequence ID" value="KAK5065014.1"/>
    <property type="molecule type" value="Genomic_DNA"/>
</dbReference>
<evidence type="ECO:0000313" key="5">
    <source>
        <dbReference type="Proteomes" id="UP001358417"/>
    </source>
</evidence>
<evidence type="ECO:0000313" key="4">
    <source>
        <dbReference type="EMBL" id="KAK5065014.1"/>
    </source>
</evidence>
<dbReference type="Pfam" id="PF13561">
    <property type="entry name" value="adh_short_C2"/>
    <property type="match status" value="1"/>
</dbReference>
<dbReference type="GO" id="GO:0097176">
    <property type="term" value="P:epoxide metabolic process"/>
    <property type="evidence" value="ECO:0007669"/>
    <property type="project" value="TreeGrafter"/>
</dbReference>
<gene>
    <name evidence="4" type="ORF">LTR84_000849</name>
</gene>
<dbReference type="Proteomes" id="UP001358417">
    <property type="component" value="Unassembled WGS sequence"/>
</dbReference>
<dbReference type="Gene3D" id="3.40.50.720">
    <property type="entry name" value="NAD(P)-binding Rossmann-like Domain"/>
    <property type="match status" value="1"/>
</dbReference>
<sequence length="728" mass="81447">MTITTIPAPLQGKVAIVTGGSKGIGRETALVFARRGCSHIAITYVHDRAAADRVLDAIRQINLECCAVAVKADVRERDFGKEVVQQSIEALKVDRIDILVSNAGVQDINDHTTASQMTYEHFEKVMVGQAWAPLQLSLEAIKHMSAGGRIIMNSSGSSKSANGDPFLMHCCSKAAMDSIARNLAVIYGPSIGITVNSIGCGCTDTESLRNSVQTFGPEFGKFAENMSPLKRLGRPEEVANIIAFVASPEASWINGNQVPANGDTFTNHRQSDSSTRIGAEVQGPPSHLKLDAVAHVSASDIIVAVWVNKSKPLAEPEVENLTTTSIFNQYKFDMEAYTTIPQAAKLRPERYHLNIPDQDVSDFRELLRLSKLAPKTYENLKTDGSFGVDHEWMSKVKEYWLNQYDWRQREEYINSYAHYTVDIEDEGETFKTHFVALFSKKKDAVPLLMMHGWPGSFLEFLEVIDIYRKRYSAEELPYHIIVPSLPGYTLSSGPPLTKNFNLEDVARIMNKLMVGLGFGTGYIAQGGDVGSFLCRILNAYYDECKVNFSMTWKEPEGVDPKDVNEEEQAGVQRMLKWVTHGSAYTAEHRTRPATIGFALSASPLGLLAWIGEKFIEWSDVTPSFDQILDDLTLYWFTETFPRCIYPYRPARDPIDPAVTDLPHSNPKYYCQKPVGYSWFPRELAPMPKAWVEKQGNLVWYKQHNKVRITRSFQSLSIPSPISILVSMV</sequence>
<dbReference type="GO" id="GO:0004301">
    <property type="term" value="F:epoxide hydrolase activity"/>
    <property type="evidence" value="ECO:0007669"/>
    <property type="project" value="TreeGrafter"/>
</dbReference>
<accession>A0AAV9NTG8</accession>
<dbReference type="RefSeq" id="XP_064712338.1">
    <property type="nucleotide sequence ID" value="XM_064844478.1"/>
</dbReference>
<evidence type="ECO:0000259" key="3">
    <source>
        <dbReference type="Pfam" id="PF06441"/>
    </source>
</evidence>
<evidence type="ECO:0000256" key="1">
    <source>
        <dbReference type="ARBA" id="ARBA00010088"/>
    </source>
</evidence>
<name>A0AAV9NTG8_9EURO</name>
<dbReference type="InterPro" id="IPR029058">
    <property type="entry name" value="AB_hydrolase_fold"/>
</dbReference>
<keyword evidence="5" id="KW-1185">Reference proteome</keyword>
<comment type="similarity">
    <text evidence="1">Belongs to the peptidase S33 family.</text>
</comment>
<evidence type="ECO:0000256" key="2">
    <source>
        <dbReference type="ARBA" id="ARBA00022801"/>
    </source>
</evidence>
<dbReference type="Gene3D" id="3.40.50.1820">
    <property type="entry name" value="alpha/beta hydrolase"/>
    <property type="match status" value="1"/>
</dbReference>
<organism evidence="4 5">
    <name type="scientific">Exophiala bonariae</name>
    <dbReference type="NCBI Taxonomy" id="1690606"/>
    <lineage>
        <taxon>Eukaryota</taxon>
        <taxon>Fungi</taxon>
        <taxon>Dikarya</taxon>
        <taxon>Ascomycota</taxon>
        <taxon>Pezizomycotina</taxon>
        <taxon>Eurotiomycetes</taxon>
        <taxon>Chaetothyriomycetidae</taxon>
        <taxon>Chaetothyriales</taxon>
        <taxon>Herpotrichiellaceae</taxon>
        <taxon>Exophiala</taxon>
    </lineage>
</organism>
<keyword evidence="2" id="KW-0378">Hydrolase</keyword>
<dbReference type="InterPro" id="IPR036291">
    <property type="entry name" value="NAD(P)-bd_dom_sf"/>
</dbReference>
<dbReference type="Pfam" id="PF06441">
    <property type="entry name" value="EHN"/>
    <property type="match status" value="1"/>
</dbReference>
<dbReference type="InterPro" id="IPR002347">
    <property type="entry name" value="SDR_fam"/>
</dbReference>
<proteinExistence type="inferred from homology"/>
<protein>
    <recommendedName>
        <fullName evidence="3">Epoxide hydrolase N-terminal domain-containing protein</fullName>
    </recommendedName>
</protein>
<feature type="domain" description="Epoxide hydrolase N-terminal" evidence="3">
    <location>
        <begin position="349"/>
        <end position="460"/>
    </location>
</feature>
<dbReference type="SUPFAM" id="SSF51735">
    <property type="entry name" value="NAD(P)-binding Rossmann-fold domains"/>
    <property type="match status" value="1"/>
</dbReference>